<dbReference type="Proteomes" id="UP001626550">
    <property type="component" value="Unassembled WGS sequence"/>
</dbReference>
<dbReference type="AlphaFoldDB" id="A0ABD2PSI2"/>
<evidence type="ECO:0000256" key="1">
    <source>
        <dbReference type="SAM" id="MobiDB-lite"/>
    </source>
</evidence>
<name>A0ABD2PSI2_9PLAT</name>
<gene>
    <name evidence="2" type="ORF">Ciccas_011408</name>
</gene>
<accession>A0ABD2PSI2</accession>
<evidence type="ECO:0000313" key="3">
    <source>
        <dbReference type="Proteomes" id="UP001626550"/>
    </source>
</evidence>
<dbReference type="EMBL" id="JBJKFK010003310">
    <property type="protein sequence ID" value="KAL3310033.1"/>
    <property type="molecule type" value="Genomic_DNA"/>
</dbReference>
<sequence length="174" mass="19224">MKLTHYLFADYIKLEQKVSYLRGLLCNFPPLLCEALWESIRGPAQLDHARRAVADALASVIEAAVACSETPPWFRLLNFAQHVLSIQDETDKSRRNLTSAIKNAATAHLEDRELGSSKPPVRKPNNSARPPSKTKLHADPFLRARVVLGEYAPSLMILTLELLSGLCARPPGAS</sequence>
<feature type="region of interest" description="Disordered" evidence="1">
    <location>
        <begin position="108"/>
        <end position="135"/>
    </location>
</feature>
<comment type="caution">
    <text evidence="2">The sequence shown here is derived from an EMBL/GenBank/DDBJ whole genome shotgun (WGS) entry which is preliminary data.</text>
</comment>
<reference evidence="2 3" key="1">
    <citation type="submission" date="2024-11" db="EMBL/GenBank/DDBJ databases">
        <title>Adaptive evolution of stress response genes in parasites aligns with host niche diversity.</title>
        <authorList>
            <person name="Hahn C."/>
            <person name="Resl P."/>
        </authorList>
    </citation>
    <scope>NUCLEOTIDE SEQUENCE [LARGE SCALE GENOMIC DNA]</scope>
    <source>
        <strain evidence="2">EGGRZ-B1_66</strain>
        <tissue evidence="2">Body</tissue>
    </source>
</reference>
<keyword evidence="3" id="KW-1185">Reference proteome</keyword>
<organism evidence="2 3">
    <name type="scientific">Cichlidogyrus casuarinus</name>
    <dbReference type="NCBI Taxonomy" id="1844966"/>
    <lineage>
        <taxon>Eukaryota</taxon>
        <taxon>Metazoa</taxon>
        <taxon>Spiralia</taxon>
        <taxon>Lophotrochozoa</taxon>
        <taxon>Platyhelminthes</taxon>
        <taxon>Monogenea</taxon>
        <taxon>Monopisthocotylea</taxon>
        <taxon>Dactylogyridea</taxon>
        <taxon>Ancyrocephalidae</taxon>
        <taxon>Cichlidogyrus</taxon>
    </lineage>
</organism>
<proteinExistence type="predicted"/>
<evidence type="ECO:0000313" key="2">
    <source>
        <dbReference type="EMBL" id="KAL3310033.1"/>
    </source>
</evidence>
<protein>
    <submittedName>
        <fullName evidence="2">Uncharacterized protein</fullName>
    </submittedName>
</protein>